<dbReference type="Proteomes" id="UP000789525">
    <property type="component" value="Unassembled WGS sequence"/>
</dbReference>
<accession>A0ACA9MR58</accession>
<sequence>IDELQAENTRLQQTLLDERIAHDTASEAWHVERDELLSKLVDAQVGNVSNGTPKHDSNSQLKILQEELEAQWERTEKAEETIKSLHQENNTLKGTLRSLQEKLGDDDVNNFLELEQAHQELVNQLNDILASQQALEEERDQISTELRVSRQHVEDLMQSHSDLQRKLEQTEQEHGFATENIERLRQTLMTRDQEADRFEADRQQDLAQAEALRTKLSSAEKEYSRQISDCKRHIEELETQLRINAEQSTNILHETAEQTVYMATLEEKAKSRFEENERLRRRVHDLEQESAAKEVKLVETQKESDRIKEDNINLNIALDAKQQELELMKRREGTRGTAGTTPAPSRDKKQPRESSIFGVTPRPLSNYNKNFAETPATVTKQMHTNSILSSSAVKIPRDLKFGPPSMVAGPRPSITSPSPIMFPGPVSASSIRVNAGSRRSQTTLATSTRGLPRMGDHSDHTDNDDDEKENWLPSRSNRRSNAMVPS</sequence>
<reference evidence="1" key="1">
    <citation type="submission" date="2021-06" db="EMBL/GenBank/DDBJ databases">
        <authorList>
            <person name="Kallberg Y."/>
            <person name="Tangrot J."/>
            <person name="Rosling A."/>
        </authorList>
    </citation>
    <scope>NUCLEOTIDE SEQUENCE</scope>
    <source>
        <strain evidence="1">CL356</strain>
    </source>
</reference>
<gene>
    <name evidence="1" type="ORF">ACOLOM_LOCUS6943</name>
</gene>
<protein>
    <submittedName>
        <fullName evidence="1">16618_t:CDS:1</fullName>
    </submittedName>
</protein>
<comment type="caution">
    <text evidence="1">The sequence shown here is derived from an EMBL/GenBank/DDBJ whole genome shotgun (WGS) entry which is preliminary data.</text>
</comment>
<name>A0ACA9MR58_9GLOM</name>
<evidence type="ECO:0000313" key="2">
    <source>
        <dbReference type="Proteomes" id="UP000789525"/>
    </source>
</evidence>
<evidence type="ECO:0000313" key="1">
    <source>
        <dbReference type="EMBL" id="CAG8608722.1"/>
    </source>
</evidence>
<proteinExistence type="predicted"/>
<feature type="non-terminal residue" evidence="1">
    <location>
        <position position="1"/>
    </location>
</feature>
<keyword evidence="2" id="KW-1185">Reference proteome</keyword>
<organism evidence="1 2">
    <name type="scientific">Acaulospora colombiana</name>
    <dbReference type="NCBI Taxonomy" id="27376"/>
    <lineage>
        <taxon>Eukaryota</taxon>
        <taxon>Fungi</taxon>
        <taxon>Fungi incertae sedis</taxon>
        <taxon>Mucoromycota</taxon>
        <taxon>Glomeromycotina</taxon>
        <taxon>Glomeromycetes</taxon>
        <taxon>Diversisporales</taxon>
        <taxon>Acaulosporaceae</taxon>
        <taxon>Acaulospora</taxon>
    </lineage>
</organism>
<dbReference type="EMBL" id="CAJVPT010014979">
    <property type="protein sequence ID" value="CAG8608722.1"/>
    <property type="molecule type" value="Genomic_DNA"/>
</dbReference>